<evidence type="ECO:0000313" key="3">
    <source>
        <dbReference type="Proteomes" id="UP001596052"/>
    </source>
</evidence>
<protein>
    <submittedName>
        <fullName evidence="2">Uncharacterized protein</fullName>
    </submittedName>
</protein>
<evidence type="ECO:0000256" key="1">
    <source>
        <dbReference type="SAM" id="MobiDB-lite"/>
    </source>
</evidence>
<keyword evidence="3" id="KW-1185">Reference proteome</keyword>
<accession>A0ABW0KSM9</accession>
<comment type="caution">
    <text evidence="2">The sequence shown here is derived from an EMBL/GenBank/DDBJ whole genome shotgun (WGS) entry which is preliminary data.</text>
</comment>
<dbReference type="RefSeq" id="WP_377168307.1">
    <property type="nucleotide sequence ID" value="NZ_JBHSMQ010000005.1"/>
</dbReference>
<dbReference type="EMBL" id="JBHSMQ010000005">
    <property type="protein sequence ID" value="MFC5456250.1"/>
    <property type="molecule type" value="Genomic_DNA"/>
</dbReference>
<name>A0ABW0KSM9_9BACT</name>
<sequence>MNWGHQLKELIIRNWREKIVSLVLAFLFWFMIKAQDARNMPTYPMPAPRLPVPTSPAPPQLTPVIPPPVQLPSELEPMLSPPNAGTAPPRGAGTVLSGAAGL</sequence>
<feature type="region of interest" description="Disordered" evidence="1">
    <location>
        <begin position="51"/>
        <end position="102"/>
    </location>
</feature>
<gene>
    <name evidence="2" type="ORF">ACFQDI_15405</name>
</gene>
<feature type="compositionally biased region" description="Low complexity" evidence="1">
    <location>
        <begin position="71"/>
        <end position="82"/>
    </location>
</feature>
<proteinExistence type="predicted"/>
<organism evidence="2 3">
    <name type="scientific">Prosthecobacter fluviatilis</name>
    <dbReference type="NCBI Taxonomy" id="445931"/>
    <lineage>
        <taxon>Bacteria</taxon>
        <taxon>Pseudomonadati</taxon>
        <taxon>Verrucomicrobiota</taxon>
        <taxon>Verrucomicrobiia</taxon>
        <taxon>Verrucomicrobiales</taxon>
        <taxon>Verrucomicrobiaceae</taxon>
        <taxon>Prosthecobacter</taxon>
    </lineage>
</organism>
<feature type="compositionally biased region" description="Pro residues" evidence="1">
    <location>
        <begin position="51"/>
        <end position="70"/>
    </location>
</feature>
<dbReference type="Proteomes" id="UP001596052">
    <property type="component" value="Unassembled WGS sequence"/>
</dbReference>
<reference evidence="3" key="1">
    <citation type="journal article" date="2019" name="Int. J. Syst. Evol. Microbiol.">
        <title>The Global Catalogue of Microorganisms (GCM) 10K type strain sequencing project: providing services to taxonomists for standard genome sequencing and annotation.</title>
        <authorList>
            <consortium name="The Broad Institute Genomics Platform"/>
            <consortium name="The Broad Institute Genome Sequencing Center for Infectious Disease"/>
            <person name="Wu L."/>
            <person name="Ma J."/>
        </authorList>
    </citation>
    <scope>NUCLEOTIDE SEQUENCE [LARGE SCALE GENOMIC DNA]</scope>
    <source>
        <strain evidence="3">CGMCC 4.1469</strain>
    </source>
</reference>
<evidence type="ECO:0000313" key="2">
    <source>
        <dbReference type="EMBL" id="MFC5456250.1"/>
    </source>
</evidence>